<dbReference type="EMBL" id="MELI01000019">
    <property type="protein sequence ID" value="OFW35270.1"/>
    <property type="molecule type" value="Genomic_DNA"/>
</dbReference>
<name>A0A1F2UQS3_9ACTN</name>
<evidence type="ECO:0000313" key="3">
    <source>
        <dbReference type="Proteomes" id="UP000178086"/>
    </source>
</evidence>
<dbReference type="PROSITE" id="PS01332">
    <property type="entry name" value="HTH_RRF2_1"/>
    <property type="match status" value="1"/>
</dbReference>
<dbReference type="Pfam" id="PF02082">
    <property type="entry name" value="Rrf2"/>
    <property type="match status" value="1"/>
</dbReference>
<protein>
    <recommendedName>
        <fullName evidence="4">Rrf2 family transcriptional regulator</fullName>
    </recommendedName>
</protein>
<dbReference type="GO" id="GO:0003700">
    <property type="term" value="F:DNA-binding transcription factor activity"/>
    <property type="evidence" value="ECO:0007669"/>
    <property type="project" value="TreeGrafter"/>
</dbReference>
<comment type="caution">
    <text evidence="2">The sequence shown here is derived from an EMBL/GenBank/DDBJ whole genome shotgun (WGS) entry which is preliminary data.</text>
</comment>
<dbReference type="AlphaFoldDB" id="A0A1F2UQS3"/>
<dbReference type="InterPro" id="IPR030489">
    <property type="entry name" value="TR_Rrf2-type_CS"/>
</dbReference>
<evidence type="ECO:0000313" key="2">
    <source>
        <dbReference type="EMBL" id="OFW35270.1"/>
    </source>
</evidence>
<dbReference type="PROSITE" id="PS51197">
    <property type="entry name" value="HTH_RRF2_2"/>
    <property type="match status" value="1"/>
</dbReference>
<feature type="compositionally biased region" description="Polar residues" evidence="1">
    <location>
        <begin position="133"/>
        <end position="146"/>
    </location>
</feature>
<proteinExistence type="predicted"/>
<sequence length="161" mass="17520">MQLTRRAEYAIRTMLDIASNLDDQPLMSKEIAARQDIPPNFLIQIVPELRSAGLIHTVRGSGGGIYLTKKPSEITLRYIVEAIEGPIALNQCLIGDASCERKPRCPVHEVWALAQKQMLAVLEATTLAGLVDQSQSGKKASKTSAPTDVAGKINNEVELEV</sequence>
<dbReference type="SUPFAM" id="SSF46785">
    <property type="entry name" value="Winged helix' DNA-binding domain"/>
    <property type="match status" value="1"/>
</dbReference>
<reference evidence="2 3" key="1">
    <citation type="journal article" date="2016" name="Nat. Commun.">
        <title>Thousands of microbial genomes shed light on interconnected biogeochemical processes in an aquifer system.</title>
        <authorList>
            <person name="Anantharaman K."/>
            <person name="Brown C.T."/>
            <person name="Hug L.A."/>
            <person name="Sharon I."/>
            <person name="Castelle C.J."/>
            <person name="Probst A.J."/>
            <person name="Thomas B.C."/>
            <person name="Singh A."/>
            <person name="Wilkins M.J."/>
            <person name="Karaoz U."/>
            <person name="Brodie E.L."/>
            <person name="Williams K.H."/>
            <person name="Hubbard S.S."/>
            <person name="Banfield J.F."/>
        </authorList>
    </citation>
    <scope>NUCLEOTIDE SEQUENCE [LARGE SCALE GENOMIC DNA]</scope>
</reference>
<gene>
    <name evidence="2" type="ORF">A2074_05280</name>
</gene>
<dbReference type="InterPro" id="IPR036390">
    <property type="entry name" value="WH_DNA-bd_sf"/>
</dbReference>
<feature type="region of interest" description="Disordered" evidence="1">
    <location>
        <begin position="133"/>
        <end position="161"/>
    </location>
</feature>
<dbReference type="Gene3D" id="1.10.10.10">
    <property type="entry name" value="Winged helix-like DNA-binding domain superfamily/Winged helix DNA-binding domain"/>
    <property type="match status" value="1"/>
</dbReference>
<dbReference type="NCBIfam" id="TIGR00738">
    <property type="entry name" value="rrf2_super"/>
    <property type="match status" value="1"/>
</dbReference>
<evidence type="ECO:0000256" key="1">
    <source>
        <dbReference type="SAM" id="MobiDB-lite"/>
    </source>
</evidence>
<dbReference type="GO" id="GO:0005829">
    <property type="term" value="C:cytosol"/>
    <property type="evidence" value="ECO:0007669"/>
    <property type="project" value="TreeGrafter"/>
</dbReference>
<dbReference type="InterPro" id="IPR036388">
    <property type="entry name" value="WH-like_DNA-bd_sf"/>
</dbReference>
<evidence type="ECO:0008006" key="4">
    <source>
        <dbReference type="Google" id="ProtNLM"/>
    </source>
</evidence>
<dbReference type="InterPro" id="IPR000944">
    <property type="entry name" value="Tscrpt_reg_Rrf2"/>
</dbReference>
<accession>A0A1F2UQS3</accession>
<dbReference type="Proteomes" id="UP000178086">
    <property type="component" value="Unassembled WGS sequence"/>
</dbReference>
<dbReference type="PANTHER" id="PTHR33221:SF2">
    <property type="entry name" value="TRANSCRIPTIONAL REGULATOR"/>
    <property type="match status" value="1"/>
</dbReference>
<organism evidence="2 3">
    <name type="scientific">Candidatus Aquicultor primus</name>
    <dbReference type="NCBI Taxonomy" id="1797195"/>
    <lineage>
        <taxon>Bacteria</taxon>
        <taxon>Bacillati</taxon>
        <taxon>Actinomycetota</taxon>
        <taxon>Candidatus Aquicultoria</taxon>
        <taxon>Candidatus Aquicultorales</taxon>
        <taxon>Candidatus Aquicultoraceae</taxon>
        <taxon>Candidatus Aquicultor</taxon>
    </lineage>
</organism>
<dbReference type="PANTHER" id="PTHR33221">
    <property type="entry name" value="WINGED HELIX-TURN-HELIX TRANSCRIPTIONAL REGULATOR, RRF2 FAMILY"/>
    <property type="match status" value="1"/>
</dbReference>